<dbReference type="Proteomes" id="UP000182135">
    <property type="component" value="Unassembled WGS sequence"/>
</dbReference>
<dbReference type="RefSeq" id="WP_027639168.1">
    <property type="nucleotide sequence ID" value="NZ_BAAACD010000003.1"/>
</dbReference>
<evidence type="ECO:0000256" key="1">
    <source>
        <dbReference type="ARBA" id="ARBA00001933"/>
    </source>
</evidence>
<evidence type="ECO:0000313" key="9">
    <source>
        <dbReference type="EMBL" id="PWL54820.1"/>
    </source>
</evidence>
<keyword evidence="4" id="KW-0663">Pyridoxal phosphate</keyword>
<dbReference type="InterPro" id="IPR000192">
    <property type="entry name" value="Aminotrans_V_dom"/>
</dbReference>
<dbReference type="InterPro" id="IPR015421">
    <property type="entry name" value="PyrdxlP-dep_Trfase_major"/>
</dbReference>
<evidence type="ECO:0000256" key="3">
    <source>
        <dbReference type="ARBA" id="ARBA00022723"/>
    </source>
</evidence>
<dbReference type="Pfam" id="PF00266">
    <property type="entry name" value="Aminotran_5"/>
    <property type="match status" value="1"/>
</dbReference>
<organism evidence="10 11">
    <name type="scientific">Clostridium cadaveris</name>
    <dbReference type="NCBI Taxonomy" id="1529"/>
    <lineage>
        <taxon>Bacteria</taxon>
        <taxon>Bacillati</taxon>
        <taxon>Bacillota</taxon>
        <taxon>Clostridia</taxon>
        <taxon>Eubacteriales</taxon>
        <taxon>Clostridiaceae</taxon>
        <taxon>Clostridium</taxon>
    </lineage>
</organism>
<keyword evidence="5" id="KW-0408">Iron</keyword>
<dbReference type="OrthoDB" id="9808002at2"/>
<dbReference type="PANTHER" id="PTHR11601">
    <property type="entry name" value="CYSTEINE DESULFURYLASE FAMILY MEMBER"/>
    <property type="match status" value="1"/>
</dbReference>
<keyword evidence="3" id="KW-0479">Metal-binding</keyword>
<comment type="similarity">
    <text evidence="2">Belongs to the class-V pyridoxal-phosphate-dependent aminotransferase family. NifS/IscS subfamily.</text>
</comment>
<dbReference type="InterPro" id="IPR015422">
    <property type="entry name" value="PyrdxlP-dep_Trfase_small"/>
</dbReference>
<evidence type="ECO:0000256" key="2">
    <source>
        <dbReference type="ARBA" id="ARBA00006490"/>
    </source>
</evidence>
<dbReference type="Gene3D" id="3.90.1150.10">
    <property type="entry name" value="Aspartate Aminotransferase, domain 1"/>
    <property type="match status" value="1"/>
</dbReference>
<protein>
    <submittedName>
        <fullName evidence="10">Cysteine desulfurase</fullName>
    </submittedName>
</protein>
<dbReference type="EMBL" id="FOOE01000017">
    <property type="protein sequence ID" value="SFF96113.1"/>
    <property type="molecule type" value="Genomic_DNA"/>
</dbReference>
<accession>A0A1I2MXF8</accession>
<proteinExistence type="inferred from homology"/>
<evidence type="ECO:0000313" key="10">
    <source>
        <dbReference type="EMBL" id="SFF96113.1"/>
    </source>
</evidence>
<dbReference type="PANTHER" id="PTHR11601:SF50">
    <property type="entry name" value="CYSTEINE DESULFURASE ISCS 2-RELATED"/>
    <property type="match status" value="1"/>
</dbReference>
<dbReference type="PIRSF" id="PIRSF005572">
    <property type="entry name" value="NifS"/>
    <property type="match status" value="1"/>
</dbReference>
<gene>
    <name evidence="9" type="ORF">DBY38_03285</name>
    <name evidence="10" type="ORF">SAMN04487885_11767</name>
</gene>
<evidence type="ECO:0000313" key="12">
    <source>
        <dbReference type="Proteomes" id="UP000246114"/>
    </source>
</evidence>
<dbReference type="InterPro" id="IPR015424">
    <property type="entry name" value="PyrdxlP-dep_Trfase"/>
</dbReference>
<dbReference type="Gene3D" id="3.40.640.10">
    <property type="entry name" value="Type I PLP-dependent aspartate aminotransferase-like (Major domain)"/>
    <property type="match status" value="1"/>
</dbReference>
<dbReference type="FunFam" id="3.40.640.10:FF:000084">
    <property type="entry name" value="IscS-like cysteine desulfurase"/>
    <property type="match status" value="1"/>
</dbReference>
<dbReference type="InterPro" id="IPR020578">
    <property type="entry name" value="Aminotrans_V_PyrdxlP_BS"/>
</dbReference>
<dbReference type="GO" id="GO:0051536">
    <property type="term" value="F:iron-sulfur cluster binding"/>
    <property type="evidence" value="ECO:0007669"/>
    <property type="project" value="UniProtKB-KW"/>
</dbReference>
<dbReference type="eggNOG" id="COG1104">
    <property type="taxonomic scope" value="Bacteria"/>
</dbReference>
<evidence type="ECO:0000256" key="5">
    <source>
        <dbReference type="ARBA" id="ARBA00023004"/>
    </source>
</evidence>
<evidence type="ECO:0000313" key="11">
    <source>
        <dbReference type="Proteomes" id="UP000182135"/>
    </source>
</evidence>
<evidence type="ECO:0000259" key="8">
    <source>
        <dbReference type="Pfam" id="PF00266"/>
    </source>
</evidence>
<reference evidence="10 11" key="1">
    <citation type="submission" date="2016-10" db="EMBL/GenBank/DDBJ databases">
        <authorList>
            <person name="de Groot N.N."/>
        </authorList>
    </citation>
    <scope>NUCLEOTIDE SEQUENCE [LARGE SCALE GENOMIC DNA]</scope>
    <source>
        <strain evidence="10 11">NLAE-zl-G419</strain>
    </source>
</reference>
<keyword evidence="6" id="KW-0411">Iron-sulfur</keyword>
<dbReference type="GO" id="GO:0046872">
    <property type="term" value="F:metal ion binding"/>
    <property type="evidence" value="ECO:0007669"/>
    <property type="project" value="UniProtKB-KW"/>
</dbReference>
<name>A0A1I2MXF8_9CLOT</name>
<dbReference type="SUPFAM" id="SSF53383">
    <property type="entry name" value="PLP-dependent transferases"/>
    <property type="match status" value="1"/>
</dbReference>
<evidence type="ECO:0000256" key="6">
    <source>
        <dbReference type="ARBA" id="ARBA00023014"/>
    </source>
</evidence>
<dbReference type="EMBL" id="QAMZ01000018">
    <property type="protein sequence ID" value="PWL54820.1"/>
    <property type="molecule type" value="Genomic_DNA"/>
</dbReference>
<comment type="cofactor">
    <cofactor evidence="1 7">
        <name>pyridoxal 5'-phosphate</name>
        <dbReference type="ChEBI" id="CHEBI:597326"/>
    </cofactor>
</comment>
<dbReference type="AlphaFoldDB" id="A0A1I2MXF8"/>
<dbReference type="GO" id="GO:0031071">
    <property type="term" value="F:cysteine desulfurase activity"/>
    <property type="evidence" value="ECO:0007669"/>
    <property type="project" value="UniProtKB-ARBA"/>
</dbReference>
<dbReference type="InterPro" id="IPR016454">
    <property type="entry name" value="Cysteine_dSase"/>
</dbReference>
<dbReference type="PROSITE" id="PS00595">
    <property type="entry name" value="AA_TRANSFER_CLASS_5"/>
    <property type="match status" value="1"/>
</dbReference>
<feature type="domain" description="Aminotransferase class V" evidence="8">
    <location>
        <begin position="3"/>
        <end position="361"/>
    </location>
</feature>
<dbReference type="STRING" id="1529.SAMN04487885_11767"/>
<sequence>MEVYFDNAATTAPYCEVVEEVAYAMKNYYGNPSSVHKLGLVAEKKLNYAREVLGSMINADKDEIIFTSGGSESNNFLLKAFLKPEAHIITTKIEHPSILNTAKSLEENGIEVTYLDVDENGRVNLESLKAALKKETILVSVMAVNNEIGIIEDLQAIGEIVRAHGKAKFHVDAIQGYGKINIDVKKFNIDLLSASGHKIHGPRGIGFAYVKKNLIPRPLIYGGGQEHGIRSGTENVANALGFAKATEIIKCNFKENYDKVTEIKKHFIEGLSGIKDISINSPLEDGFSPYILSVSFKGVRGEVLLHMLEADGIYVSTGSACSSKDKNFSHVLTAVGVGKDYIDGTIRFSFSDMNTLEEVDYTLSILEKSLKFLRRIRI</sequence>
<keyword evidence="11" id="KW-1185">Reference proteome</keyword>
<evidence type="ECO:0000256" key="4">
    <source>
        <dbReference type="ARBA" id="ARBA00022898"/>
    </source>
</evidence>
<reference evidence="9 12" key="2">
    <citation type="submission" date="2018-03" db="EMBL/GenBank/DDBJ databases">
        <title>The uncultured portion of the human microbiome is neutrally assembled.</title>
        <authorList>
            <person name="Jeraldo P."/>
            <person name="Boardman L."/>
            <person name="White B.A."/>
            <person name="Nelson H."/>
            <person name="Goldenfeld N."/>
            <person name="Chia N."/>
        </authorList>
    </citation>
    <scope>NUCLEOTIDE SEQUENCE [LARGE SCALE GENOMIC DNA]</scope>
    <source>
        <strain evidence="9">CIM:MAG 903</strain>
    </source>
</reference>
<evidence type="ECO:0000256" key="7">
    <source>
        <dbReference type="RuleBase" id="RU004504"/>
    </source>
</evidence>
<dbReference type="Proteomes" id="UP000246114">
    <property type="component" value="Unassembled WGS sequence"/>
</dbReference>